<evidence type="ECO:0000313" key="2">
    <source>
        <dbReference type="EMBL" id="APT47259.1"/>
    </source>
</evidence>
<organism evidence="2 3">
    <name type="scientific">Bacillus safensis</name>
    <dbReference type="NCBI Taxonomy" id="561879"/>
    <lineage>
        <taxon>Bacteria</taxon>
        <taxon>Bacillati</taxon>
        <taxon>Bacillota</taxon>
        <taxon>Bacilli</taxon>
        <taxon>Bacillales</taxon>
        <taxon>Bacillaceae</taxon>
        <taxon>Bacillus</taxon>
    </lineage>
</organism>
<proteinExistence type="predicted"/>
<gene>
    <name evidence="2" type="ORF">BSA145_16115</name>
</gene>
<dbReference type="GO" id="GO:0016491">
    <property type="term" value="F:oxidoreductase activity"/>
    <property type="evidence" value="ECO:0007669"/>
    <property type="project" value="InterPro"/>
</dbReference>
<sequence length="269" mass="30378">MNSIERHATNLADVVYGNEALRFDDPSENWFEATKIYRGSMAWDAPGVAGLLRSQTLQKIATHASKRFDDLPLILLPKPLNTNITLDDVIKERRSADYFNGGSVSLEQLSTVLQKSYGLVERKEGPRRPIPSGGALYPLDLFIVANKVDSLDKGIYHFDPYRKGLTKMGDYSEKEFEKIMLQEESVQDFAFAIVISANFWRSRFKYGHRSYRFVFMEAGHVMQNMILLSTAQKINSRPFGGFIDDELMELIGGFNGVDDAPIYTLIAGT</sequence>
<dbReference type="InterPro" id="IPR000415">
    <property type="entry name" value="Nitroreductase-like"/>
</dbReference>
<dbReference type="PANTHER" id="PTHR43745">
    <property type="entry name" value="NITROREDUCTASE MJ1384-RELATED"/>
    <property type="match status" value="1"/>
</dbReference>
<dbReference type="SUPFAM" id="SSF55469">
    <property type="entry name" value="FMN-dependent nitroreductase-like"/>
    <property type="match status" value="1"/>
</dbReference>
<dbReference type="InterPro" id="IPR052544">
    <property type="entry name" value="Bacteriocin_Proc_Enz"/>
</dbReference>
<dbReference type="PANTHER" id="PTHR43745:SF2">
    <property type="entry name" value="NITROREDUCTASE MJ1384-RELATED"/>
    <property type="match status" value="1"/>
</dbReference>
<protein>
    <submittedName>
        <fullName evidence="2">Dehydrogenase</fullName>
    </submittedName>
</protein>
<evidence type="ECO:0000259" key="1">
    <source>
        <dbReference type="Pfam" id="PF00881"/>
    </source>
</evidence>
<dbReference type="Proteomes" id="UP000185426">
    <property type="component" value="Chromosome"/>
</dbReference>
<dbReference type="RefSeq" id="WP_075623058.1">
    <property type="nucleotide sequence ID" value="NZ_CP015607.1"/>
</dbReference>
<dbReference type="InterPro" id="IPR029479">
    <property type="entry name" value="Nitroreductase"/>
</dbReference>
<evidence type="ECO:0000313" key="3">
    <source>
        <dbReference type="Proteomes" id="UP000185426"/>
    </source>
</evidence>
<accession>A0A1L6ZL70</accession>
<dbReference type="Gene3D" id="3.40.109.10">
    <property type="entry name" value="NADH Oxidase"/>
    <property type="match status" value="1"/>
</dbReference>
<dbReference type="AlphaFoldDB" id="A0A1L6ZL70"/>
<name>A0A1L6ZL70_BACIA</name>
<dbReference type="EMBL" id="CP015607">
    <property type="protein sequence ID" value="APT47259.1"/>
    <property type="molecule type" value="Genomic_DNA"/>
</dbReference>
<dbReference type="NCBIfam" id="TIGR03605">
    <property type="entry name" value="antibiot_sagB"/>
    <property type="match status" value="1"/>
</dbReference>
<dbReference type="InterPro" id="IPR020051">
    <property type="entry name" value="SagB-type_dehydrogenase"/>
</dbReference>
<feature type="domain" description="Nitroreductase" evidence="1">
    <location>
        <begin position="90"/>
        <end position="252"/>
    </location>
</feature>
<dbReference type="Pfam" id="PF00881">
    <property type="entry name" value="Nitroreductase"/>
    <property type="match status" value="1"/>
</dbReference>
<reference evidence="2 3" key="1">
    <citation type="submission" date="2016-05" db="EMBL/GenBank/DDBJ databases">
        <title>Complete Genome and Methylome Analysis of Psychrotrophic Bacterial Isolates from Antarctic Lake Untersee.</title>
        <authorList>
            <person name="Fomenkov A."/>
            <person name="Akimov V.N."/>
            <person name="Vasilyeva L.V."/>
            <person name="Andersen D."/>
            <person name="Vincze T."/>
            <person name="Roberts R.J."/>
        </authorList>
    </citation>
    <scope>NUCLEOTIDE SEQUENCE [LARGE SCALE GENOMIC DNA]</scope>
    <source>
        <strain evidence="2 3">U14-5</strain>
    </source>
</reference>
<dbReference type="CDD" id="cd02142">
    <property type="entry name" value="McbC_SagB-like_oxidoreductase"/>
    <property type="match status" value="1"/>
</dbReference>